<name>J8A933_BACCE</name>
<reference evidence="1 2" key="1">
    <citation type="submission" date="2012-04" db="EMBL/GenBank/DDBJ databases">
        <title>The Genome Sequence of Bacillus cereus BAG5X1-1.</title>
        <authorList>
            <consortium name="The Broad Institute Genome Sequencing Platform"/>
            <consortium name="The Broad Institute Genome Sequencing Center for Infectious Disease"/>
            <person name="Feldgarden M."/>
            <person name="Van der Auwera G.A."/>
            <person name="Mahillon J."/>
            <person name="Duprez V."/>
            <person name="Timmery S."/>
            <person name="Mattelet C."/>
            <person name="Dierick K."/>
            <person name="Sun M."/>
            <person name="Yu Z."/>
            <person name="Zhu L."/>
            <person name="Hu X."/>
            <person name="Shank E.B."/>
            <person name="Swiecicka I."/>
            <person name="Hansen B.M."/>
            <person name="Andrup L."/>
            <person name="Young S.K."/>
            <person name="Zeng Q."/>
            <person name="Gargeya S."/>
            <person name="Fitzgerald M."/>
            <person name="Haas B."/>
            <person name="Abouelleil A."/>
            <person name="Alvarado L."/>
            <person name="Arachchi H.M."/>
            <person name="Berlin A."/>
            <person name="Chapman S.B."/>
            <person name="Goldberg J."/>
            <person name="Griggs A."/>
            <person name="Gujja S."/>
            <person name="Hansen M."/>
            <person name="Howarth C."/>
            <person name="Imamovic A."/>
            <person name="Larimer J."/>
            <person name="McCowen C."/>
            <person name="Montmayeur A."/>
            <person name="Murphy C."/>
            <person name="Neiman D."/>
            <person name="Pearson M."/>
            <person name="Priest M."/>
            <person name="Roberts A."/>
            <person name="Saif S."/>
            <person name="Shea T."/>
            <person name="Sisk P."/>
            <person name="Sykes S."/>
            <person name="Wortman J."/>
            <person name="Nusbaum C."/>
            <person name="Birren B."/>
        </authorList>
    </citation>
    <scope>NUCLEOTIDE SEQUENCE [LARGE SCALE GENOMIC DNA]</scope>
    <source>
        <strain evidence="1 2">BAG5X1-1</strain>
    </source>
</reference>
<dbReference type="PATRIC" id="fig|1053189.3.peg.5597"/>
<dbReference type="HOGENOM" id="CLU_1183135_0_0_9"/>
<dbReference type="EMBL" id="AHDJ01000073">
    <property type="protein sequence ID" value="EJQ36020.1"/>
    <property type="molecule type" value="Genomic_DNA"/>
</dbReference>
<accession>J8A933</accession>
<sequence length="220" mass="25335">MNFVKKVEQLEIDLLIVHNPATLLLFEETILDGEGFDGRYIEMFSKERLVSYLEGDIGFDEILKSANIGSKHFNEKYPLVGDIEDRLEYLKEKSDSPLNKGQRIFIDVILHSNLTYIPLWNGTRVHKYHLITLLSVIDWFPYFIGTGSWGEEDTLVVIGTDRGFIRRDIELVLPLDIVEHLIVELDKVGHLSDQNAKKWIEESKEHNKKRGAEIASKIGL</sequence>
<organism evidence="1 2">
    <name type="scientific">Bacillus cereus BAG5X1-1</name>
    <dbReference type="NCBI Taxonomy" id="1053189"/>
    <lineage>
        <taxon>Bacteria</taxon>
        <taxon>Bacillati</taxon>
        <taxon>Bacillota</taxon>
        <taxon>Bacilli</taxon>
        <taxon>Bacillales</taxon>
        <taxon>Bacillaceae</taxon>
        <taxon>Bacillus</taxon>
        <taxon>Bacillus cereus group</taxon>
    </lineage>
</organism>
<gene>
    <name evidence="1" type="ORF">IEE_05496</name>
</gene>
<dbReference type="Proteomes" id="UP000006600">
    <property type="component" value="Unassembled WGS sequence"/>
</dbReference>
<proteinExistence type="predicted"/>
<evidence type="ECO:0000313" key="1">
    <source>
        <dbReference type="EMBL" id="EJQ36020.1"/>
    </source>
</evidence>
<dbReference type="AlphaFoldDB" id="J8A933"/>
<protein>
    <submittedName>
        <fullName evidence="1">Uncharacterized protein</fullName>
    </submittedName>
</protein>
<evidence type="ECO:0000313" key="2">
    <source>
        <dbReference type="Proteomes" id="UP000006600"/>
    </source>
</evidence>
<comment type="caution">
    <text evidence="1">The sequence shown here is derived from an EMBL/GenBank/DDBJ whole genome shotgun (WGS) entry which is preliminary data.</text>
</comment>
<dbReference type="RefSeq" id="WP_002107427.1">
    <property type="nucleotide sequence ID" value="NZ_JH792001.1"/>
</dbReference>